<keyword evidence="3" id="KW-1185">Reference proteome</keyword>
<proteinExistence type="predicted"/>
<evidence type="ECO:0000313" key="2">
    <source>
        <dbReference type="EMBL" id="GGC73385.1"/>
    </source>
</evidence>
<evidence type="ECO:0000313" key="3">
    <source>
        <dbReference type="Proteomes" id="UP000651668"/>
    </source>
</evidence>
<reference evidence="2" key="1">
    <citation type="journal article" date="2014" name="Int. J. Syst. Evol. Microbiol.">
        <title>Complete genome sequence of Corynebacterium casei LMG S-19264T (=DSM 44701T), isolated from a smear-ripened cheese.</title>
        <authorList>
            <consortium name="US DOE Joint Genome Institute (JGI-PGF)"/>
            <person name="Walter F."/>
            <person name="Albersmeier A."/>
            <person name="Kalinowski J."/>
            <person name="Ruckert C."/>
        </authorList>
    </citation>
    <scope>NUCLEOTIDE SEQUENCE</scope>
    <source>
        <strain evidence="2">CGMCC 1.15343</strain>
    </source>
</reference>
<reference evidence="2" key="2">
    <citation type="submission" date="2020-09" db="EMBL/GenBank/DDBJ databases">
        <authorList>
            <person name="Sun Q."/>
            <person name="Zhou Y."/>
        </authorList>
    </citation>
    <scope>NUCLEOTIDE SEQUENCE</scope>
    <source>
        <strain evidence="2">CGMCC 1.15343</strain>
    </source>
</reference>
<gene>
    <name evidence="2" type="ORF">GCM10011387_28710</name>
</gene>
<comment type="caution">
    <text evidence="2">The sequence shown here is derived from an EMBL/GenBank/DDBJ whole genome shotgun (WGS) entry which is preliminary data.</text>
</comment>
<accession>A0A916UIA9</accession>
<dbReference type="Proteomes" id="UP000651668">
    <property type="component" value="Unassembled WGS sequence"/>
</dbReference>
<keyword evidence="1" id="KW-0732">Signal</keyword>
<dbReference type="AlphaFoldDB" id="A0A916UIA9"/>
<evidence type="ECO:0000256" key="1">
    <source>
        <dbReference type="SAM" id="SignalP"/>
    </source>
</evidence>
<evidence type="ECO:0008006" key="4">
    <source>
        <dbReference type="Google" id="ProtNLM"/>
    </source>
</evidence>
<protein>
    <recommendedName>
        <fullName evidence="4">Outer membrane protein beta-barrel domain-containing protein</fullName>
    </recommendedName>
</protein>
<feature type="signal peptide" evidence="1">
    <location>
        <begin position="1"/>
        <end position="21"/>
    </location>
</feature>
<organism evidence="2 3">
    <name type="scientific">Pedobacter quisquiliarum</name>
    <dbReference type="NCBI Taxonomy" id="1834438"/>
    <lineage>
        <taxon>Bacteria</taxon>
        <taxon>Pseudomonadati</taxon>
        <taxon>Bacteroidota</taxon>
        <taxon>Sphingobacteriia</taxon>
        <taxon>Sphingobacteriales</taxon>
        <taxon>Sphingobacteriaceae</taxon>
        <taxon>Pedobacter</taxon>
    </lineage>
</organism>
<name>A0A916UIA9_9SPHI</name>
<dbReference type="EMBL" id="BMIL01000010">
    <property type="protein sequence ID" value="GGC73385.1"/>
    <property type="molecule type" value="Genomic_DNA"/>
</dbReference>
<feature type="chain" id="PRO_5037460879" description="Outer membrane protein beta-barrel domain-containing protein" evidence="1">
    <location>
        <begin position="22"/>
        <end position="192"/>
    </location>
</feature>
<dbReference type="RefSeq" id="WP_188627620.1">
    <property type="nucleotide sequence ID" value="NZ_BMIL01000010.1"/>
</dbReference>
<sequence length="192" mass="20366">MKKFFLTMLAVAGFAGLTAQAQIQKGNVMVGGNISNLTFGLDAPNRFEFNVTPKAAWFVQDNIALGAYAEFGLETAKNQGTSINYGIGPLARYYSGSDVEVLNHGRLFGEVTAGIGGSNPAVGGNTNGFDFSFGPGFAYFITPNIGLETLVKYRGLTGFGNDGYQHNLGLSFGLQIYLPGRGTAAKVSRDVR</sequence>